<keyword evidence="3" id="KW-0238">DNA-binding</keyword>
<comment type="similarity">
    <text evidence="1">Belongs to the LysR transcriptional regulatory family.</text>
</comment>
<evidence type="ECO:0000259" key="5">
    <source>
        <dbReference type="PROSITE" id="PS50931"/>
    </source>
</evidence>
<name>A0A1U6IQM5_9SPHN</name>
<evidence type="ECO:0000256" key="2">
    <source>
        <dbReference type="ARBA" id="ARBA00023015"/>
    </source>
</evidence>
<dbReference type="PROSITE" id="PS50931">
    <property type="entry name" value="HTH_LYSR"/>
    <property type="match status" value="1"/>
</dbReference>
<dbReference type="SUPFAM" id="SSF46785">
    <property type="entry name" value="Winged helix' DNA-binding domain"/>
    <property type="match status" value="1"/>
</dbReference>
<dbReference type="Proteomes" id="UP000190989">
    <property type="component" value="Unassembled WGS sequence"/>
</dbReference>
<evidence type="ECO:0000256" key="4">
    <source>
        <dbReference type="ARBA" id="ARBA00023163"/>
    </source>
</evidence>
<dbReference type="InterPro" id="IPR036388">
    <property type="entry name" value="WH-like_DNA-bd_sf"/>
</dbReference>
<evidence type="ECO:0000313" key="7">
    <source>
        <dbReference type="Proteomes" id="UP000190989"/>
    </source>
</evidence>
<dbReference type="STRING" id="428990.SAMN06295987_11152"/>
<accession>A0A1U6IQM5</accession>
<dbReference type="AlphaFoldDB" id="A0A1U6IQM5"/>
<dbReference type="GO" id="GO:0003700">
    <property type="term" value="F:DNA-binding transcription factor activity"/>
    <property type="evidence" value="ECO:0007669"/>
    <property type="project" value="InterPro"/>
</dbReference>
<dbReference type="PANTHER" id="PTHR30118">
    <property type="entry name" value="HTH-TYPE TRANSCRIPTIONAL REGULATOR LEUO-RELATED"/>
    <property type="match status" value="1"/>
</dbReference>
<feature type="domain" description="HTH lysR-type" evidence="5">
    <location>
        <begin position="9"/>
        <end position="66"/>
    </location>
</feature>
<organism evidence="6 7">
    <name type="scientific">Novosphingobium mathurense</name>
    <dbReference type="NCBI Taxonomy" id="428990"/>
    <lineage>
        <taxon>Bacteria</taxon>
        <taxon>Pseudomonadati</taxon>
        <taxon>Pseudomonadota</taxon>
        <taxon>Alphaproteobacteria</taxon>
        <taxon>Sphingomonadales</taxon>
        <taxon>Sphingomonadaceae</taxon>
        <taxon>Novosphingobium</taxon>
    </lineage>
</organism>
<dbReference type="Gene3D" id="1.10.10.10">
    <property type="entry name" value="Winged helix-like DNA-binding domain superfamily/Winged helix DNA-binding domain"/>
    <property type="match status" value="1"/>
</dbReference>
<evidence type="ECO:0000313" key="6">
    <source>
        <dbReference type="EMBL" id="SLK10347.1"/>
    </source>
</evidence>
<dbReference type="GO" id="GO:0003677">
    <property type="term" value="F:DNA binding"/>
    <property type="evidence" value="ECO:0007669"/>
    <property type="project" value="UniProtKB-KW"/>
</dbReference>
<dbReference type="InterPro" id="IPR000847">
    <property type="entry name" value="LysR_HTH_N"/>
</dbReference>
<keyword evidence="4" id="KW-0804">Transcription</keyword>
<keyword evidence="2" id="KW-0805">Transcription regulation</keyword>
<protein>
    <submittedName>
        <fullName evidence="6">Regulatory helix-turn-helix protein, lysR family</fullName>
    </submittedName>
</protein>
<dbReference type="InterPro" id="IPR036390">
    <property type="entry name" value="WH_DNA-bd_sf"/>
</dbReference>
<dbReference type="EMBL" id="FVZE01000011">
    <property type="protein sequence ID" value="SLK10347.1"/>
    <property type="molecule type" value="Genomic_DNA"/>
</dbReference>
<dbReference type="InterPro" id="IPR050389">
    <property type="entry name" value="LysR-type_TF"/>
</dbReference>
<dbReference type="Pfam" id="PF00126">
    <property type="entry name" value="HTH_1"/>
    <property type="match status" value="1"/>
</dbReference>
<dbReference type="PRINTS" id="PR00039">
    <property type="entry name" value="HTHLYSR"/>
</dbReference>
<evidence type="ECO:0000256" key="1">
    <source>
        <dbReference type="ARBA" id="ARBA00009437"/>
    </source>
</evidence>
<keyword evidence="7" id="KW-1185">Reference proteome</keyword>
<evidence type="ECO:0000256" key="3">
    <source>
        <dbReference type="ARBA" id="ARBA00023125"/>
    </source>
</evidence>
<gene>
    <name evidence="6" type="ORF">SAMN06295987_11152</name>
</gene>
<reference evidence="7" key="1">
    <citation type="submission" date="2017-02" db="EMBL/GenBank/DDBJ databases">
        <authorList>
            <person name="Varghese N."/>
            <person name="Submissions S."/>
        </authorList>
    </citation>
    <scope>NUCLEOTIDE SEQUENCE [LARGE SCALE GENOMIC DNA]</scope>
    <source>
        <strain evidence="7">SM117</strain>
    </source>
</reference>
<dbReference type="PANTHER" id="PTHR30118:SF15">
    <property type="entry name" value="TRANSCRIPTIONAL REGULATORY PROTEIN"/>
    <property type="match status" value="1"/>
</dbReference>
<proteinExistence type="inferred from homology"/>
<sequence length="232" mass="26386">MLSERYRVLDLNLIVVFDALLKHRNVSRAAEELCRSQSAISHALARLRKHFGDDLFVKVQDGIVPTTRALELEPAGTCQGQVARTEGAPLRHRSFAIQPCGARPKEPSTSGYRLERECRTVSPQFLRSVHTHLRSACFGRHVKDMPGNDCRLNNSSIFERASGVKRMNVRRVSVASGYRSIRSCSSSTIILPRYRSVGVREHRGNEIIHRDKLRRDIREPDEGDCLNEAERW</sequence>